<gene>
    <name evidence="2" type="ORF">BDV25DRAFT_169447</name>
</gene>
<dbReference type="Proteomes" id="UP000325780">
    <property type="component" value="Unassembled WGS sequence"/>
</dbReference>
<sequence>MATWLVFWFVLPLLATAFSWHSLWYELGLFGAHPTIQYESFYLESPEVDVLKWDPRCDDGYVFLSPRGHFYPEPGPLIYDNAGSLVWTENRFGMAMDLKVQRYKGQDYLTFWAGDDDGTRGLGSYYMLDSSYEIIHVVSAANGRNGDLHEFKITENGTALITVYEICQADLMSVGGPKDGWVYDGLFQEIDIETGELLFEWRALDHYRVEETYFDIEEKGHSAEPGDAFDYFHINSVDKNADGNYLISSRYMHTITCISPTGTILWVLGGKRNMFTDISADGSATGFTWQHNARWISDGVLTVFDNGAHEHLRTSDHTRGYMIELDFESWTATTLHVYDSPGHFSSHSQGSVQVLPGSDNVFIGWGKASAYTEFSLDGEVLCDTHWGPRALFWFGWVKSYRAYKYSWVGRPRSPPDIAVNDELRSVHVSWNGATDVVGWLVQRADDSNALDSEFETVDYVPKEGFETTVGLGDIDGHLRLVAIDSSGEELGYSNVFTLSHTGSNILSLPASMEDSLQHMLIAACAVGAILAGAWQGRKRVLSWLHY</sequence>
<accession>A0A5N6TKX0</accession>
<dbReference type="Pfam" id="PF14269">
    <property type="entry name" value="Arylsulfotran_2"/>
    <property type="match status" value="1"/>
</dbReference>
<organism evidence="2 3">
    <name type="scientific">Aspergillus avenaceus</name>
    <dbReference type="NCBI Taxonomy" id="36643"/>
    <lineage>
        <taxon>Eukaryota</taxon>
        <taxon>Fungi</taxon>
        <taxon>Dikarya</taxon>
        <taxon>Ascomycota</taxon>
        <taxon>Pezizomycotina</taxon>
        <taxon>Eurotiomycetes</taxon>
        <taxon>Eurotiomycetidae</taxon>
        <taxon>Eurotiales</taxon>
        <taxon>Aspergillaceae</taxon>
        <taxon>Aspergillus</taxon>
        <taxon>Aspergillus subgen. Circumdati</taxon>
    </lineage>
</organism>
<evidence type="ECO:0000313" key="3">
    <source>
        <dbReference type="Proteomes" id="UP000325780"/>
    </source>
</evidence>
<dbReference type="EMBL" id="ML742231">
    <property type="protein sequence ID" value="KAE8146996.1"/>
    <property type="molecule type" value="Genomic_DNA"/>
</dbReference>
<evidence type="ECO:0000256" key="1">
    <source>
        <dbReference type="SAM" id="SignalP"/>
    </source>
</evidence>
<reference evidence="2 3" key="1">
    <citation type="submission" date="2019-04" db="EMBL/GenBank/DDBJ databases">
        <title>Friends and foes A comparative genomics study of 23 Aspergillus species from section Flavi.</title>
        <authorList>
            <consortium name="DOE Joint Genome Institute"/>
            <person name="Kjaerbolling I."/>
            <person name="Vesth T."/>
            <person name="Frisvad J.C."/>
            <person name="Nybo J.L."/>
            <person name="Theobald S."/>
            <person name="Kildgaard S."/>
            <person name="Isbrandt T."/>
            <person name="Kuo A."/>
            <person name="Sato A."/>
            <person name="Lyhne E.K."/>
            <person name="Kogle M.E."/>
            <person name="Wiebenga A."/>
            <person name="Kun R.S."/>
            <person name="Lubbers R.J."/>
            <person name="Makela M.R."/>
            <person name="Barry K."/>
            <person name="Chovatia M."/>
            <person name="Clum A."/>
            <person name="Daum C."/>
            <person name="Haridas S."/>
            <person name="He G."/>
            <person name="LaButti K."/>
            <person name="Lipzen A."/>
            <person name="Mondo S."/>
            <person name="Riley R."/>
            <person name="Salamov A."/>
            <person name="Simmons B.A."/>
            <person name="Magnuson J.K."/>
            <person name="Henrissat B."/>
            <person name="Mortensen U.H."/>
            <person name="Larsen T.O."/>
            <person name="Devries R.P."/>
            <person name="Grigoriev I.V."/>
            <person name="Machida M."/>
            <person name="Baker S.E."/>
            <person name="Andersen M.R."/>
        </authorList>
    </citation>
    <scope>NUCLEOTIDE SEQUENCE [LARGE SCALE GENOMIC DNA]</scope>
    <source>
        <strain evidence="2 3">IBT 18842</strain>
    </source>
</reference>
<dbReference type="OrthoDB" id="5427350at2759"/>
<proteinExistence type="predicted"/>
<name>A0A5N6TKX0_ASPAV</name>
<feature type="chain" id="PRO_5024874985" evidence="1">
    <location>
        <begin position="18"/>
        <end position="546"/>
    </location>
</feature>
<dbReference type="PANTHER" id="PTHR35340:SF5">
    <property type="entry name" value="ASST-DOMAIN-CONTAINING PROTEIN"/>
    <property type="match status" value="1"/>
</dbReference>
<keyword evidence="3" id="KW-1185">Reference proteome</keyword>
<keyword evidence="1" id="KW-0732">Signal</keyword>
<dbReference type="InterPro" id="IPR039535">
    <property type="entry name" value="ASST-like"/>
</dbReference>
<evidence type="ECO:0000313" key="2">
    <source>
        <dbReference type="EMBL" id="KAE8146996.1"/>
    </source>
</evidence>
<feature type="signal peptide" evidence="1">
    <location>
        <begin position="1"/>
        <end position="17"/>
    </location>
</feature>
<dbReference type="AlphaFoldDB" id="A0A5N6TKX0"/>
<dbReference type="PANTHER" id="PTHR35340">
    <property type="entry name" value="PQQ ENZYME REPEAT PROTEIN-RELATED"/>
    <property type="match status" value="1"/>
</dbReference>
<dbReference type="InterPro" id="IPR053143">
    <property type="entry name" value="Arylsulfate_ST"/>
</dbReference>
<protein>
    <submittedName>
        <fullName evidence="2">ASST-domain-containing protein</fullName>
    </submittedName>
</protein>